<accession>A0A1J1HMT5</accession>
<reference evidence="2 3" key="1">
    <citation type="submission" date="2015-04" db="EMBL/GenBank/DDBJ databases">
        <authorList>
            <person name="Syromyatnikov M.Y."/>
            <person name="Popov V.N."/>
        </authorList>
    </citation>
    <scope>NUCLEOTIDE SEQUENCE [LARGE SCALE GENOMIC DNA]</scope>
</reference>
<dbReference type="Proteomes" id="UP000183832">
    <property type="component" value="Unassembled WGS sequence"/>
</dbReference>
<dbReference type="OrthoDB" id="7716214at2759"/>
<gene>
    <name evidence="2" type="ORF">CLUMA_CG003018</name>
</gene>
<dbReference type="AlphaFoldDB" id="A0A1J1HMT5"/>
<organism evidence="2 3">
    <name type="scientific">Clunio marinus</name>
    <dbReference type="NCBI Taxonomy" id="568069"/>
    <lineage>
        <taxon>Eukaryota</taxon>
        <taxon>Metazoa</taxon>
        <taxon>Ecdysozoa</taxon>
        <taxon>Arthropoda</taxon>
        <taxon>Hexapoda</taxon>
        <taxon>Insecta</taxon>
        <taxon>Pterygota</taxon>
        <taxon>Neoptera</taxon>
        <taxon>Endopterygota</taxon>
        <taxon>Diptera</taxon>
        <taxon>Nematocera</taxon>
        <taxon>Chironomoidea</taxon>
        <taxon>Chironomidae</taxon>
        <taxon>Clunio</taxon>
    </lineage>
</organism>
<proteinExistence type="predicted"/>
<name>A0A1J1HMT5_9DIPT</name>
<keyword evidence="1" id="KW-0732">Signal</keyword>
<sequence length="219" mass="25143">MTAVHVSILVGLAILNISAEDLKIFVLNQFQKMFFSNMHLFSILIFKVMLKLSHSVVHFSITSWENCPGNQTAKFYIDIKEAFGAPNRVTFSGYIDVEREITSISEVLVETNRCDIEMKTCEKLFPVRFTDLCKKINDKTAFYYEVFAAIHPPLKCPIEVNRYTANNCSVDLSALSFLPLRDHVWRTKTKLFSGKGKAREIIFCLASEMKIVQVRRKKT</sequence>
<dbReference type="STRING" id="568069.A0A1J1HMT5"/>
<evidence type="ECO:0000313" key="2">
    <source>
        <dbReference type="EMBL" id="CRK89259.1"/>
    </source>
</evidence>
<dbReference type="EMBL" id="CVRI01000011">
    <property type="protein sequence ID" value="CRK89259.1"/>
    <property type="molecule type" value="Genomic_DNA"/>
</dbReference>
<evidence type="ECO:0000256" key="1">
    <source>
        <dbReference type="ARBA" id="ARBA00022729"/>
    </source>
</evidence>
<dbReference type="Gene3D" id="2.70.220.10">
    <property type="entry name" value="Ganglioside GM2 activator"/>
    <property type="match status" value="1"/>
</dbReference>
<keyword evidence="3" id="KW-1185">Reference proteome</keyword>
<dbReference type="InterPro" id="IPR036846">
    <property type="entry name" value="GM2-AP_sf"/>
</dbReference>
<evidence type="ECO:0000313" key="3">
    <source>
        <dbReference type="Proteomes" id="UP000183832"/>
    </source>
</evidence>
<protein>
    <submittedName>
        <fullName evidence="2">CLUMA_CG003018, isoform A</fullName>
    </submittedName>
</protein>